<dbReference type="InterPro" id="IPR041577">
    <property type="entry name" value="RT_RNaseH_2"/>
</dbReference>
<accession>A0ABM3QB13</accession>
<evidence type="ECO:0000313" key="3">
    <source>
        <dbReference type="RefSeq" id="XP_053081111.1"/>
    </source>
</evidence>
<organism evidence="2 3">
    <name type="scientific">Acinonyx jubatus</name>
    <name type="common">Cheetah</name>
    <dbReference type="NCBI Taxonomy" id="32536"/>
    <lineage>
        <taxon>Eukaryota</taxon>
        <taxon>Metazoa</taxon>
        <taxon>Chordata</taxon>
        <taxon>Craniata</taxon>
        <taxon>Vertebrata</taxon>
        <taxon>Euteleostomi</taxon>
        <taxon>Mammalia</taxon>
        <taxon>Eutheria</taxon>
        <taxon>Laurasiatheria</taxon>
        <taxon>Carnivora</taxon>
        <taxon>Feliformia</taxon>
        <taxon>Felidae</taxon>
        <taxon>Felinae</taxon>
        <taxon>Acinonyx</taxon>
    </lineage>
</organism>
<dbReference type="InterPro" id="IPR043128">
    <property type="entry name" value="Rev_trsase/Diguanyl_cyclase"/>
</dbReference>
<dbReference type="Gene3D" id="3.30.420.10">
    <property type="entry name" value="Ribonuclease H-like superfamily/Ribonuclease H"/>
    <property type="match status" value="1"/>
</dbReference>
<dbReference type="Gene3D" id="3.10.20.370">
    <property type="match status" value="1"/>
</dbReference>
<sequence>MAKPLYAVSKNQPSFEWSAEAEQAFQQIKRALLSAPALGLPDISKPFHLYVDEHKGIAKAVLTQHLGPWPRPVAYLSKKLDPVAAGWPPCLRIIAATALMVKDADKLSLGQELHVTTPHAIEGVLKQPPDRWMSNARMVHYQGLLLNPLRITYTPPRTLNPASLLPDPDMDSPLHDCADILAQIHGTREDLQDRPLPDAEVTWFTDGSSFVHQGQR</sequence>
<dbReference type="PANTHER" id="PTHR33064">
    <property type="entry name" value="POL PROTEIN"/>
    <property type="match status" value="1"/>
</dbReference>
<dbReference type="InterPro" id="IPR043502">
    <property type="entry name" value="DNA/RNA_pol_sf"/>
</dbReference>
<reference evidence="3" key="1">
    <citation type="submission" date="2025-08" db="UniProtKB">
        <authorList>
            <consortium name="RefSeq"/>
        </authorList>
    </citation>
    <scope>IDENTIFICATION</scope>
    <source>
        <tissue evidence="3">Blood</tissue>
    </source>
</reference>
<dbReference type="RefSeq" id="XP_053081111.1">
    <property type="nucleotide sequence ID" value="XM_053225136.1"/>
</dbReference>
<dbReference type="SUPFAM" id="SSF56672">
    <property type="entry name" value="DNA/RNA polymerases"/>
    <property type="match status" value="1"/>
</dbReference>
<dbReference type="Pfam" id="PF17919">
    <property type="entry name" value="RT_RNaseH_2"/>
    <property type="match status" value="1"/>
</dbReference>
<protein>
    <submittedName>
        <fullName evidence="3">Uncharacterized protein LOC128316203</fullName>
    </submittedName>
</protein>
<dbReference type="GeneID" id="128316203"/>
<keyword evidence="2" id="KW-1185">Reference proteome</keyword>
<dbReference type="Gene3D" id="3.30.70.270">
    <property type="match status" value="1"/>
</dbReference>
<dbReference type="PANTHER" id="PTHR33064:SF29">
    <property type="entry name" value="PEPTIDASE A2 DOMAIN-CONTAINING PROTEIN-RELATED"/>
    <property type="match status" value="1"/>
</dbReference>
<feature type="domain" description="Reverse transcriptase/retrotransposon-derived protein RNase H-like" evidence="1">
    <location>
        <begin position="17"/>
        <end position="114"/>
    </location>
</feature>
<dbReference type="InterPro" id="IPR036397">
    <property type="entry name" value="RNaseH_sf"/>
</dbReference>
<dbReference type="Proteomes" id="UP001652583">
    <property type="component" value="Chromosome B3"/>
</dbReference>
<dbReference type="InterPro" id="IPR051320">
    <property type="entry name" value="Viral_Replic_Matur_Polypro"/>
</dbReference>
<evidence type="ECO:0000259" key="1">
    <source>
        <dbReference type="Pfam" id="PF17919"/>
    </source>
</evidence>
<evidence type="ECO:0000313" key="2">
    <source>
        <dbReference type="Proteomes" id="UP001652583"/>
    </source>
</evidence>
<name>A0ABM3QB13_ACIJB</name>
<gene>
    <name evidence="3" type="primary">LOC128316203</name>
</gene>
<proteinExistence type="predicted"/>